<name>A0AAN6Y6L6_9PEZI</name>
<protein>
    <recommendedName>
        <fullName evidence="2">protein-tyrosine-phosphatase</fullName>
        <ecNumber evidence="2">3.1.3.48</ecNumber>
    </recommendedName>
</protein>
<evidence type="ECO:0000256" key="5">
    <source>
        <dbReference type="SAM" id="MobiDB-lite"/>
    </source>
</evidence>
<dbReference type="AlphaFoldDB" id="A0AAN6Y6L6"/>
<dbReference type="InterPro" id="IPR000387">
    <property type="entry name" value="Tyr_Pase_dom"/>
</dbReference>
<reference evidence="8" key="1">
    <citation type="journal article" date="2023" name="Mol. Phylogenet. Evol.">
        <title>Genome-scale phylogeny and comparative genomics of the fungal order Sordariales.</title>
        <authorList>
            <person name="Hensen N."/>
            <person name="Bonometti L."/>
            <person name="Westerberg I."/>
            <person name="Brannstrom I.O."/>
            <person name="Guillou S."/>
            <person name="Cros-Aarteil S."/>
            <person name="Calhoun S."/>
            <person name="Haridas S."/>
            <person name="Kuo A."/>
            <person name="Mondo S."/>
            <person name="Pangilinan J."/>
            <person name="Riley R."/>
            <person name="LaButti K."/>
            <person name="Andreopoulos B."/>
            <person name="Lipzen A."/>
            <person name="Chen C."/>
            <person name="Yan M."/>
            <person name="Daum C."/>
            <person name="Ng V."/>
            <person name="Clum A."/>
            <person name="Steindorff A."/>
            <person name="Ohm R.A."/>
            <person name="Martin F."/>
            <person name="Silar P."/>
            <person name="Natvig D.O."/>
            <person name="Lalanne C."/>
            <person name="Gautier V."/>
            <person name="Ament-Velasquez S.L."/>
            <person name="Kruys A."/>
            <person name="Hutchinson M.I."/>
            <person name="Powell A.J."/>
            <person name="Barry K."/>
            <person name="Miller A.N."/>
            <person name="Grigoriev I.V."/>
            <person name="Debuchy R."/>
            <person name="Gladieux P."/>
            <person name="Hiltunen Thoren M."/>
            <person name="Johannesson H."/>
        </authorList>
    </citation>
    <scope>NUCLEOTIDE SEQUENCE</scope>
    <source>
        <strain evidence="8">PSN293</strain>
    </source>
</reference>
<evidence type="ECO:0000259" key="6">
    <source>
        <dbReference type="PROSITE" id="PS50054"/>
    </source>
</evidence>
<dbReference type="InterPro" id="IPR029021">
    <property type="entry name" value="Prot-tyrosine_phosphatase-like"/>
</dbReference>
<feature type="compositionally biased region" description="Low complexity" evidence="5">
    <location>
        <begin position="10"/>
        <end position="33"/>
    </location>
</feature>
<dbReference type="PROSITE" id="PS50054">
    <property type="entry name" value="TYR_PHOSPHATASE_DUAL"/>
    <property type="match status" value="1"/>
</dbReference>
<dbReference type="Pfam" id="PF00782">
    <property type="entry name" value="DSPc"/>
    <property type="match status" value="1"/>
</dbReference>
<keyword evidence="9" id="KW-1185">Reference proteome</keyword>
<evidence type="ECO:0000313" key="9">
    <source>
        <dbReference type="Proteomes" id="UP001301769"/>
    </source>
</evidence>
<organism evidence="8 9">
    <name type="scientific">Rhypophila decipiens</name>
    <dbReference type="NCBI Taxonomy" id="261697"/>
    <lineage>
        <taxon>Eukaryota</taxon>
        <taxon>Fungi</taxon>
        <taxon>Dikarya</taxon>
        <taxon>Ascomycota</taxon>
        <taxon>Pezizomycotina</taxon>
        <taxon>Sordariomycetes</taxon>
        <taxon>Sordariomycetidae</taxon>
        <taxon>Sordariales</taxon>
        <taxon>Naviculisporaceae</taxon>
        <taxon>Rhypophila</taxon>
    </lineage>
</organism>
<dbReference type="SMART" id="SM00195">
    <property type="entry name" value="DSPc"/>
    <property type="match status" value="1"/>
</dbReference>
<accession>A0AAN6Y6L6</accession>
<dbReference type="GO" id="GO:0043409">
    <property type="term" value="P:negative regulation of MAPK cascade"/>
    <property type="evidence" value="ECO:0007669"/>
    <property type="project" value="TreeGrafter"/>
</dbReference>
<feature type="domain" description="Tyrosine-protein phosphatase" evidence="6">
    <location>
        <begin position="34"/>
        <end position="219"/>
    </location>
</feature>
<dbReference type="GO" id="GO:0005737">
    <property type="term" value="C:cytoplasm"/>
    <property type="evidence" value="ECO:0007669"/>
    <property type="project" value="TreeGrafter"/>
</dbReference>
<evidence type="ECO:0000256" key="4">
    <source>
        <dbReference type="ARBA" id="ARBA00022912"/>
    </source>
</evidence>
<reference evidence="8" key="2">
    <citation type="submission" date="2023-05" db="EMBL/GenBank/DDBJ databases">
        <authorList>
            <consortium name="Lawrence Berkeley National Laboratory"/>
            <person name="Steindorff A."/>
            <person name="Hensen N."/>
            <person name="Bonometti L."/>
            <person name="Westerberg I."/>
            <person name="Brannstrom I.O."/>
            <person name="Guillou S."/>
            <person name="Cros-Aarteil S."/>
            <person name="Calhoun S."/>
            <person name="Haridas S."/>
            <person name="Kuo A."/>
            <person name="Mondo S."/>
            <person name="Pangilinan J."/>
            <person name="Riley R."/>
            <person name="Labutti K."/>
            <person name="Andreopoulos B."/>
            <person name="Lipzen A."/>
            <person name="Chen C."/>
            <person name="Yanf M."/>
            <person name="Daum C."/>
            <person name="Ng V."/>
            <person name="Clum A."/>
            <person name="Ohm R."/>
            <person name="Martin F."/>
            <person name="Silar P."/>
            <person name="Natvig D."/>
            <person name="Lalanne C."/>
            <person name="Gautier V."/>
            <person name="Ament-Velasquez S.L."/>
            <person name="Kruys A."/>
            <person name="Hutchinson M.I."/>
            <person name="Powell A.J."/>
            <person name="Barry K."/>
            <person name="Miller A.N."/>
            <person name="Grigoriev I.V."/>
            <person name="Debuchy R."/>
            <person name="Gladieux P."/>
            <person name="Thoren M.H."/>
            <person name="Johannesson H."/>
        </authorList>
    </citation>
    <scope>NUCLEOTIDE SEQUENCE</scope>
    <source>
        <strain evidence="8">PSN293</strain>
    </source>
</reference>
<sequence length="246" mass="26689">MAKKNKQKGKALAARGAAGTSQKSSTPSDTTSSSIGCILPNFLYLAPVSETGNVNLLQQMGITHIISIGKNPVTREDGITYHKFGMLDNDQADLRAAVDKVCEVLNVIFPPKQRRTDDQPEGVEGDSDEGQVDFEELFEANLDASSAKDEPRVEGNAKVLIHCSAAISRSPAVIAGYLMKSQGMTLRESFEVLVRARDAVSPNIGFLRQLCEREREIFGLADGEKGTVDFEKLTSNVKLAKMLDIS</sequence>
<feature type="domain" description="Tyrosine specific protein phosphatases" evidence="7">
    <location>
        <begin position="132"/>
        <end position="197"/>
    </location>
</feature>
<keyword evidence="4" id="KW-0904">Protein phosphatase</keyword>
<dbReference type="GO" id="GO:0017017">
    <property type="term" value="F:MAP kinase tyrosine/serine/threonine phosphatase activity"/>
    <property type="evidence" value="ECO:0007669"/>
    <property type="project" value="TreeGrafter"/>
</dbReference>
<dbReference type="PANTHER" id="PTHR10159:SF519">
    <property type="entry name" value="DUAL SPECIFICITY PROTEIN PHOSPHATASE MPK3"/>
    <property type="match status" value="1"/>
</dbReference>
<dbReference type="PROSITE" id="PS50056">
    <property type="entry name" value="TYR_PHOSPHATASE_2"/>
    <property type="match status" value="1"/>
</dbReference>
<dbReference type="Gene3D" id="3.90.190.10">
    <property type="entry name" value="Protein tyrosine phosphatase superfamily"/>
    <property type="match status" value="1"/>
</dbReference>
<gene>
    <name evidence="8" type="ORF">QBC37DRAFT_423463</name>
</gene>
<dbReference type="SUPFAM" id="SSF52799">
    <property type="entry name" value="(Phosphotyrosine protein) phosphatases II"/>
    <property type="match status" value="1"/>
</dbReference>
<keyword evidence="3" id="KW-0378">Hydrolase</keyword>
<dbReference type="InterPro" id="IPR020422">
    <property type="entry name" value="TYR_PHOSPHATASE_DUAL_dom"/>
</dbReference>
<comment type="similarity">
    <text evidence="1">Belongs to the protein-tyrosine phosphatase family. Non-receptor class dual specificity subfamily.</text>
</comment>
<dbReference type="Proteomes" id="UP001301769">
    <property type="component" value="Unassembled WGS sequence"/>
</dbReference>
<comment type="caution">
    <text evidence="8">The sequence shown here is derived from an EMBL/GenBank/DDBJ whole genome shotgun (WGS) entry which is preliminary data.</text>
</comment>
<proteinExistence type="inferred from homology"/>
<dbReference type="GO" id="GO:0008330">
    <property type="term" value="F:protein tyrosine/threonine phosphatase activity"/>
    <property type="evidence" value="ECO:0007669"/>
    <property type="project" value="TreeGrafter"/>
</dbReference>
<dbReference type="PANTHER" id="PTHR10159">
    <property type="entry name" value="DUAL SPECIFICITY PROTEIN PHOSPHATASE"/>
    <property type="match status" value="1"/>
</dbReference>
<feature type="region of interest" description="Disordered" evidence="5">
    <location>
        <begin position="1"/>
        <end position="33"/>
    </location>
</feature>
<evidence type="ECO:0000259" key="7">
    <source>
        <dbReference type="PROSITE" id="PS50056"/>
    </source>
</evidence>
<dbReference type="EC" id="3.1.3.48" evidence="2"/>
<evidence type="ECO:0000256" key="3">
    <source>
        <dbReference type="ARBA" id="ARBA00022801"/>
    </source>
</evidence>
<dbReference type="EMBL" id="MU858113">
    <property type="protein sequence ID" value="KAK4213161.1"/>
    <property type="molecule type" value="Genomic_DNA"/>
</dbReference>
<evidence type="ECO:0000313" key="8">
    <source>
        <dbReference type="EMBL" id="KAK4213161.1"/>
    </source>
</evidence>
<dbReference type="GO" id="GO:0033550">
    <property type="term" value="F:MAP kinase tyrosine phosphatase activity"/>
    <property type="evidence" value="ECO:0007669"/>
    <property type="project" value="TreeGrafter"/>
</dbReference>
<evidence type="ECO:0000256" key="1">
    <source>
        <dbReference type="ARBA" id="ARBA00008601"/>
    </source>
</evidence>
<dbReference type="CDD" id="cd14498">
    <property type="entry name" value="DSP"/>
    <property type="match status" value="1"/>
</dbReference>
<evidence type="ECO:0000256" key="2">
    <source>
        <dbReference type="ARBA" id="ARBA00013064"/>
    </source>
</evidence>
<dbReference type="InterPro" id="IPR000340">
    <property type="entry name" value="Dual-sp_phosphatase_cat-dom"/>
</dbReference>